<evidence type="ECO:0000313" key="1">
    <source>
        <dbReference type="EMBL" id="GLS19527.1"/>
    </source>
</evidence>
<proteinExistence type="predicted"/>
<organism evidence="1 2">
    <name type="scientific">Labrys miyagiensis</name>
    <dbReference type="NCBI Taxonomy" id="346912"/>
    <lineage>
        <taxon>Bacteria</taxon>
        <taxon>Pseudomonadati</taxon>
        <taxon>Pseudomonadota</taxon>
        <taxon>Alphaproteobacteria</taxon>
        <taxon>Hyphomicrobiales</taxon>
        <taxon>Xanthobacteraceae</taxon>
        <taxon>Labrys</taxon>
    </lineage>
</organism>
<protein>
    <recommendedName>
        <fullName evidence="3">Nitroreductase family protein</fullName>
    </recommendedName>
</protein>
<dbReference type="InterPro" id="IPR000415">
    <property type="entry name" value="Nitroreductase-like"/>
</dbReference>
<name>A0ABQ6CMR6_9HYPH</name>
<dbReference type="Gene3D" id="3.40.109.10">
    <property type="entry name" value="NADH Oxidase"/>
    <property type="match status" value="1"/>
</dbReference>
<reference evidence="2" key="1">
    <citation type="journal article" date="2019" name="Int. J. Syst. Evol. Microbiol.">
        <title>The Global Catalogue of Microorganisms (GCM) 10K type strain sequencing project: providing services to taxonomists for standard genome sequencing and annotation.</title>
        <authorList>
            <consortium name="The Broad Institute Genomics Platform"/>
            <consortium name="The Broad Institute Genome Sequencing Center for Infectious Disease"/>
            <person name="Wu L."/>
            <person name="Ma J."/>
        </authorList>
    </citation>
    <scope>NUCLEOTIDE SEQUENCE [LARGE SCALE GENOMIC DNA]</scope>
    <source>
        <strain evidence="2">NBRC 101365</strain>
    </source>
</reference>
<accession>A0ABQ6CMR6</accession>
<sequence length="62" mass="6646">MGSCVQVSVAGYPDVLRSKLAIPAELTILCGLAIGYADPDYPMNKVHVGREPIKDNIVFVEA</sequence>
<evidence type="ECO:0000313" key="2">
    <source>
        <dbReference type="Proteomes" id="UP001156882"/>
    </source>
</evidence>
<evidence type="ECO:0008006" key="3">
    <source>
        <dbReference type="Google" id="ProtNLM"/>
    </source>
</evidence>
<keyword evidence="2" id="KW-1185">Reference proteome</keyword>
<dbReference type="SUPFAM" id="SSF55469">
    <property type="entry name" value="FMN-dependent nitroreductase-like"/>
    <property type="match status" value="1"/>
</dbReference>
<dbReference type="Proteomes" id="UP001156882">
    <property type="component" value="Unassembled WGS sequence"/>
</dbReference>
<dbReference type="EMBL" id="BSPC01000023">
    <property type="protein sequence ID" value="GLS19527.1"/>
    <property type="molecule type" value="Genomic_DNA"/>
</dbReference>
<gene>
    <name evidence="1" type="ORF">GCM10007874_25440</name>
</gene>
<comment type="caution">
    <text evidence="1">The sequence shown here is derived from an EMBL/GenBank/DDBJ whole genome shotgun (WGS) entry which is preliminary data.</text>
</comment>